<name>A0A7G1NVM7_9ACTN</name>
<evidence type="ECO:0000256" key="1">
    <source>
        <dbReference type="SAM" id="MobiDB-lite"/>
    </source>
</evidence>
<reference evidence="2 3" key="1">
    <citation type="journal article" date="2014" name="Int. J. Syst. Evol. Microbiol.">
        <title>Complete genome sequence of Corynebacterium casei LMG S-19264T (=DSM 44701T), isolated from a smear-ripened cheese.</title>
        <authorList>
            <consortium name="US DOE Joint Genome Institute (JGI-PGF)"/>
            <person name="Walter F."/>
            <person name="Albersmeier A."/>
            <person name="Kalinowski J."/>
            <person name="Ruckert C."/>
        </authorList>
    </citation>
    <scope>NUCLEOTIDE SEQUENCE [LARGE SCALE GENOMIC DNA]</scope>
    <source>
        <strain evidence="2 3">JCM 4677</strain>
    </source>
</reference>
<dbReference type="EMBL" id="AP023440">
    <property type="protein sequence ID" value="BCL25656.1"/>
    <property type="molecule type" value="Genomic_DNA"/>
</dbReference>
<gene>
    <name evidence="2" type="ORF">GCM10017557_05150</name>
</gene>
<dbReference type="AlphaFoldDB" id="A0A7G1NVM7"/>
<sequence>MQTAVGTIYTLSGRARAMSTARRPSPVSPTTSTSSPVSSRARIPDRITRDVPGHLLPPPLGLLTSPPHIAPLRLHPLAHPGHRDHDRGHASEGPSARSHR</sequence>
<evidence type="ECO:0000313" key="2">
    <source>
        <dbReference type="EMBL" id="BCL25656.1"/>
    </source>
</evidence>
<feature type="region of interest" description="Disordered" evidence="1">
    <location>
        <begin position="71"/>
        <end position="100"/>
    </location>
</feature>
<organism evidence="2 3">
    <name type="scientific">Streptomyces aurantiacus</name>
    <dbReference type="NCBI Taxonomy" id="47760"/>
    <lineage>
        <taxon>Bacteria</taxon>
        <taxon>Bacillati</taxon>
        <taxon>Actinomycetota</taxon>
        <taxon>Actinomycetes</taxon>
        <taxon>Kitasatosporales</taxon>
        <taxon>Streptomycetaceae</taxon>
        <taxon>Streptomyces</taxon>
        <taxon>Streptomyces aurantiacus group</taxon>
    </lineage>
</organism>
<feature type="compositionally biased region" description="Low complexity" evidence="1">
    <location>
        <begin position="19"/>
        <end position="41"/>
    </location>
</feature>
<feature type="region of interest" description="Disordered" evidence="1">
    <location>
        <begin position="15"/>
        <end position="53"/>
    </location>
</feature>
<evidence type="ECO:0000313" key="3">
    <source>
        <dbReference type="Proteomes" id="UP000516444"/>
    </source>
</evidence>
<feature type="compositionally biased region" description="Basic and acidic residues" evidence="1">
    <location>
        <begin position="42"/>
        <end position="52"/>
    </location>
</feature>
<feature type="compositionally biased region" description="Basic and acidic residues" evidence="1">
    <location>
        <begin position="81"/>
        <end position="90"/>
    </location>
</feature>
<accession>A0A7G1NVM7</accession>
<dbReference type="Proteomes" id="UP000516444">
    <property type="component" value="Chromosome"/>
</dbReference>
<protein>
    <submittedName>
        <fullName evidence="2">Uncharacterized protein</fullName>
    </submittedName>
</protein>
<keyword evidence="3" id="KW-1185">Reference proteome</keyword>
<proteinExistence type="predicted"/>
<dbReference type="KEGG" id="sgm:GCM10017557_05150"/>